<reference evidence="3" key="1">
    <citation type="submission" date="2017-09" db="EMBL/GenBank/DDBJ databases">
        <title>Contemporary evolution of a Lepidopteran species, Heliothis virescens, in response to modern agricultural practices.</title>
        <authorList>
            <person name="Fritz M.L."/>
            <person name="Deyonke A.M."/>
            <person name="Papanicolaou A."/>
            <person name="Micinski S."/>
            <person name="Westbrook J."/>
            <person name="Gould F."/>
        </authorList>
    </citation>
    <scope>NUCLEOTIDE SEQUENCE [LARGE SCALE GENOMIC DNA]</scope>
    <source>
        <strain evidence="3">HvINT-</strain>
        <tissue evidence="3">Whole body</tissue>
    </source>
</reference>
<comment type="caution">
    <text evidence="3">The sequence shown here is derived from an EMBL/GenBank/DDBJ whole genome shotgun (WGS) entry which is preliminary data.</text>
</comment>
<evidence type="ECO:0000313" key="3">
    <source>
        <dbReference type="EMBL" id="PCG80447.1"/>
    </source>
</evidence>
<feature type="compositionally biased region" description="Basic and acidic residues" evidence="1">
    <location>
        <begin position="742"/>
        <end position="766"/>
    </location>
</feature>
<feature type="compositionally biased region" description="Polar residues" evidence="1">
    <location>
        <begin position="1182"/>
        <end position="1194"/>
    </location>
</feature>
<feature type="region of interest" description="Disordered" evidence="1">
    <location>
        <begin position="677"/>
        <end position="788"/>
    </location>
</feature>
<feature type="compositionally biased region" description="Polar residues" evidence="1">
    <location>
        <begin position="83"/>
        <end position="96"/>
    </location>
</feature>
<feature type="region of interest" description="Disordered" evidence="1">
    <location>
        <begin position="1032"/>
        <end position="1059"/>
    </location>
</feature>
<feature type="compositionally biased region" description="Polar residues" evidence="1">
    <location>
        <begin position="728"/>
        <end position="741"/>
    </location>
</feature>
<feature type="compositionally biased region" description="Polar residues" evidence="1">
    <location>
        <begin position="1312"/>
        <end position="1335"/>
    </location>
</feature>
<feature type="region of interest" description="Disordered" evidence="1">
    <location>
        <begin position="1286"/>
        <end position="1337"/>
    </location>
</feature>
<feature type="region of interest" description="Disordered" evidence="1">
    <location>
        <begin position="80"/>
        <end position="102"/>
    </location>
</feature>
<keyword evidence="2" id="KW-0732">Signal</keyword>
<dbReference type="EMBL" id="NWSH01000035">
    <property type="protein sequence ID" value="PCG80447.1"/>
    <property type="molecule type" value="Genomic_DNA"/>
</dbReference>
<feature type="compositionally biased region" description="Basic and acidic residues" evidence="1">
    <location>
        <begin position="1296"/>
        <end position="1307"/>
    </location>
</feature>
<feature type="region of interest" description="Disordered" evidence="1">
    <location>
        <begin position="529"/>
        <end position="638"/>
    </location>
</feature>
<feature type="chain" id="PRO_5011974823" evidence="2">
    <location>
        <begin position="20"/>
        <end position="1444"/>
    </location>
</feature>
<sequence>MWVPTVSLYLLIFYGYTSSQPVTEDSENVRQARQLDFGECCPCPGAGQDFDARETSMLRGAIDRDDCPCRPRNADNEGASSIFFPTSVRSDGSSTRPAEKKEELKPLLHPEVDLASSVLQTLREATDEEYREALARDAARSMTRAAEETIFGDAVPEATNGNVVTIIVKPKQTNSFDDIIPQESRNHESRCIHAPLESSRTNLGQMRVAKKPNLLRQTFGLPKISKPAGVLHRNALDMDSGMWASNVQELVVPIDGNKNSIGKSTNILSNREEHDSLIKGTDFKLSAMKNRLKDFISNRSTLEAQTKTKINSSPLPPIPKLKLNNNSLSKAKGINIEDLSLSPSNIEEQAKLSLLKAKSHLDSIFQKPKPDGLKNLFKLKDVEFVPLKDLYNKPSDKSLPLPSIFKKSGKMVLTNEDENLERSQITGLTSNDETLDHDVSPSNIVEKTSDANCISDSFKTANSEGIENLNDKITSTEDMTSSLEVTTPGLDIGRDTQTNEFIDNADDCNIKTIPATELNLPKSMENFVEDEQENTNGDELNFDVSQEQTPESATNEESKKADFISNNDDDCISQLKDADSSTDSSNNINNFVKPDDTNKENFDSALNDNELTKESCSQERQATFETRDTTPSEDSPQKTLIKPLSLDQTLSSIKENIIKTIESLKIPKPNPKNANLFNLPLIPSTDSENRESSSTVDEKVNSDCTNEESIPVTTSKPAEDSCVDKLENNNSPGKVSMQDLQKISDEMLQREEEQRKSKTSDCKEPLQEVTDANVDEDPTITANQSEIDNIDAETSANTQNEVVTDPQNLVEIGDNIDNSKENTCVSELMLPKQASDQNTDANADASEITDIITSPLSLGNVFEPKANVLDLLNNPITEIQRGLKLPPLPTLDEITDKLTDMFDNTSREVEECSVSSTLAEPMTDPLSILTPVMQTDASTSNFKLRKSPLTLEDLNLDILQLSPQQSLLPKLPKLDLPSHTTKLQLPELGLKPIKLGDLSLGRNSFWPNIPDNQWEIVPDLKDIGNRVKTNTQKITKSRKPDTLRNSLNTKPRIGDFTDDIHSQTKNTLRSMHQSLESKFREATKPVKLQPDYLLETITRNHEDMSDKLKALHIDFNDRIETMRNNLFDKSRFASTGSRGKTFTTFSTQTKDKPFSLKAAQPKSQTGRREPKKTLKTNRLDQPRSSGIGSSQRLSNQKKFKMPVAASVPVPRTIEVPKLKASLTKLPGPAVQRTSDVISGTRNMAPLDKEPSTLWKQTTRKLYNTNSRLGKQINPFKDSKINISFSTTPRPIIPTRLESRKSSSRNDFKGSPSEINKSVISAPTSRQLKNFDTPNMHSEPKRLNQAFDEPSAKLVTGRENLQSWPKASESAFLSKVKEAVKARMSKVNSPDRIKQANIVSSTDKNVLLNSNTDMTRSASENIEKVEGKALKENVSYKCTMLCTKE</sequence>
<gene>
    <name evidence="3" type="ORF">B5V51_7763</name>
</gene>
<proteinExistence type="predicted"/>
<accession>A0A2A4K890</accession>
<feature type="region of interest" description="Disordered" evidence="1">
    <location>
        <begin position="1132"/>
        <end position="1202"/>
    </location>
</feature>
<feature type="compositionally biased region" description="Polar residues" evidence="1">
    <location>
        <begin position="702"/>
        <end position="716"/>
    </location>
</feature>
<feature type="compositionally biased region" description="Basic and acidic residues" evidence="1">
    <location>
        <begin position="1166"/>
        <end position="1181"/>
    </location>
</feature>
<feature type="compositionally biased region" description="Polar residues" evidence="1">
    <location>
        <begin position="1132"/>
        <end position="1148"/>
    </location>
</feature>
<protein>
    <submittedName>
        <fullName evidence="3">Uncharacterized protein</fullName>
    </submittedName>
</protein>
<feature type="compositionally biased region" description="Low complexity" evidence="1">
    <location>
        <begin position="581"/>
        <end position="590"/>
    </location>
</feature>
<evidence type="ECO:0000256" key="2">
    <source>
        <dbReference type="SAM" id="SignalP"/>
    </source>
</evidence>
<feature type="signal peptide" evidence="2">
    <location>
        <begin position="1"/>
        <end position="19"/>
    </location>
</feature>
<feature type="compositionally biased region" description="Basic and acidic residues" evidence="1">
    <location>
        <begin position="687"/>
        <end position="701"/>
    </location>
</feature>
<name>A0A2A4K890_HELVI</name>
<feature type="compositionally biased region" description="Basic and acidic residues" evidence="1">
    <location>
        <begin position="717"/>
        <end position="727"/>
    </location>
</feature>
<feature type="compositionally biased region" description="Polar residues" evidence="1">
    <location>
        <begin position="534"/>
        <end position="555"/>
    </location>
</feature>
<organism evidence="3">
    <name type="scientific">Heliothis virescens</name>
    <name type="common">Tobacco budworm moth</name>
    <dbReference type="NCBI Taxonomy" id="7102"/>
    <lineage>
        <taxon>Eukaryota</taxon>
        <taxon>Metazoa</taxon>
        <taxon>Ecdysozoa</taxon>
        <taxon>Arthropoda</taxon>
        <taxon>Hexapoda</taxon>
        <taxon>Insecta</taxon>
        <taxon>Pterygota</taxon>
        <taxon>Neoptera</taxon>
        <taxon>Endopterygota</taxon>
        <taxon>Lepidoptera</taxon>
        <taxon>Glossata</taxon>
        <taxon>Ditrysia</taxon>
        <taxon>Noctuoidea</taxon>
        <taxon>Noctuidae</taxon>
        <taxon>Heliothinae</taxon>
        <taxon>Heliothis</taxon>
    </lineage>
</organism>
<feature type="compositionally biased region" description="Basic and acidic residues" evidence="1">
    <location>
        <begin position="593"/>
        <end position="602"/>
    </location>
</feature>
<evidence type="ECO:0000256" key="1">
    <source>
        <dbReference type="SAM" id="MobiDB-lite"/>
    </source>
</evidence>